<accession>A0ABS5U4J3</accession>
<dbReference type="EMBL" id="JAHDYS010000002">
    <property type="protein sequence ID" value="MBT1070567.1"/>
    <property type="molecule type" value="Genomic_DNA"/>
</dbReference>
<evidence type="ECO:0008006" key="4">
    <source>
        <dbReference type="Google" id="ProtNLM"/>
    </source>
</evidence>
<dbReference type="RefSeq" id="WP_214296287.1">
    <property type="nucleotide sequence ID" value="NZ_JAHDYS010000002.1"/>
</dbReference>
<keyword evidence="3" id="KW-1185">Reference proteome</keyword>
<keyword evidence="1" id="KW-0732">Signal</keyword>
<evidence type="ECO:0000313" key="3">
    <source>
        <dbReference type="Proteomes" id="UP000784128"/>
    </source>
</evidence>
<dbReference type="Proteomes" id="UP000784128">
    <property type="component" value="Unassembled WGS sequence"/>
</dbReference>
<sequence>MKSSKSLAALAVLGLTVAAATPALALENEFHGMFAARYINSNFNGTSTTSFGDGAKYGGDTLYMPEGKPKKVYSANFIEQRARLQYIAKANADLKLVTHFELDYTYWGNSSYGANSAPAGFSGAGRNGGGAIGADTVNFETKSIYLDANVAKNVNMRLGMQPYNDSFKGILFDADMAGIAFSSSYNKFTPSIGYFRFNDTGVQQDRVLGHLTNDLFLLDAKYAVSNELKVGAAYYLFRNNSDTTNSNLLNDISRQDVKMSTLGLNAEYTSGPLTLNGFGVLQAGTVNKRSTTAWALNAGAKYKVGPGTARTEFLYVSGESGTTGHSNAFYSVFNHIGLSEHGYYDNEMAILGRDKNAYTTDNSIIASAGNNAQGQIGGYIGYDLPVTSKLTTAFNAGFAAVAKENANKPTRNTGSKNKSNYLGTEINAEATYQLLEGLSVGTRVAYVVLGDYYKDVASNGTPVNPYDFKLMFKYTF</sequence>
<organism evidence="2 3">
    <name type="scientific">Pelotalea chapellei</name>
    <dbReference type="NCBI Taxonomy" id="44671"/>
    <lineage>
        <taxon>Bacteria</taxon>
        <taxon>Pseudomonadati</taxon>
        <taxon>Thermodesulfobacteriota</taxon>
        <taxon>Desulfuromonadia</taxon>
        <taxon>Geobacterales</taxon>
        <taxon>Geobacteraceae</taxon>
        <taxon>Pelotalea</taxon>
    </lineage>
</organism>
<evidence type="ECO:0000256" key="1">
    <source>
        <dbReference type="SAM" id="SignalP"/>
    </source>
</evidence>
<feature type="chain" id="PRO_5045560090" description="Alginate export protein" evidence="1">
    <location>
        <begin position="26"/>
        <end position="476"/>
    </location>
</feature>
<evidence type="ECO:0000313" key="2">
    <source>
        <dbReference type="EMBL" id="MBT1070567.1"/>
    </source>
</evidence>
<proteinExistence type="predicted"/>
<protein>
    <recommendedName>
        <fullName evidence="4">Alginate export protein</fullName>
    </recommendedName>
</protein>
<reference evidence="2 3" key="1">
    <citation type="submission" date="2021-05" db="EMBL/GenBank/DDBJ databases">
        <title>The draft genome of Geobacter chapellei DSM 13688.</title>
        <authorList>
            <person name="Xu Z."/>
            <person name="Masuda Y."/>
            <person name="Itoh H."/>
            <person name="Senoo K."/>
        </authorList>
    </citation>
    <scope>NUCLEOTIDE SEQUENCE [LARGE SCALE GENOMIC DNA]</scope>
    <source>
        <strain evidence="2 3">DSM 13688</strain>
    </source>
</reference>
<name>A0ABS5U4J3_9BACT</name>
<gene>
    <name evidence="2" type="ORF">KJB30_02100</name>
</gene>
<comment type="caution">
    <text evidence="2">The sequence shown here is derived from an EMBL/GenBank/DDBJ whole genome shotgun (WGS) entry which is preliminary data.</text>
</comment>
<feature type="signal peptide" evidence="1">
    <location>
        <begin position="1"/>
        <end position="25"/>
    </location>
</feature>